<evidence type="ECO:0000256" key="5">
    <source>
        <dbReference type="ARBA" id="ARBA00022801"/>
    </source>
</evidence>
<dbReference type="OrthoDB" id="9787621at2"/>
<comment type="function">
    <text evidence="8">Catalyzes the hydrolytic deamination of guanine, producing xanthine and ammonia.</text>
</comment>
<keyword evidence="6 8" id="KW-0862">Zinc</keyword>
<dbReference type="SUPFAM" id="SSF51338">
    <property type="entry name" value="Composite domain of metallo-dependent hydrolases"/>
    <property type="match status" value="1"/>
</dbReference>
<dbReference type="GO" id="GO:0006147">
    <property type="term" value="P:guanine catabolic process"/>
    <property type="evidence" value="ECO:0007669"/>
    <property type="project" value="UniProtKB-UniRule"/>
</dbReference>
<dbReference type="EC" id="3.5.4.3" evidence="3 7"/>
<reference evidence="11 12" key="1">
    <citation type="submission" date="2016-10" db="EMBL/GenBank/DDBJ databases">
        <authorList>
            <person name="de Groot N.N."/>
        </authorList>
    </citation>
    <scope>NUCLEOTIDE SEQUENCE [LARGE SCALE GENOMIC DNA]</scope>
    <source>
        <strain evidence="11 12">DSM 23042</strain>
    </source>
</reference>
<dbReference type="PANTHER" id="PTHR11271">
    <property type="entry name" value="GUANINE DEAMINASE"/>
    <property type="match status" value="1"/>
</dbReference>
<accession>A0A1H9VVN7</accession>
<keyword evidence="5 8" id="KW-0378">Hydrolase</keyword>
<evidence type="ECO:0000256" key="4">
    <source>
        <dbReference type="ARBA" id="ARBA00022723"/>
    </source>
</evidence>
<evidence type="ECO:0000313" key="11">
    <source>
        <dbReference type="EMBL" id="SES25447.1"/>
    </source>
</evidence>
<dbReference type="SUPFAM" id="SSF51556">
    <property type="entry name" value="Metallo-dependent hydrolases"/>
    <property type="match status" value="1"/>
</dbReference>
<dbReference type="GO" id="GO:0008892">
    <property type="term" value="F:guanine deaminase activity"/>
    <property type="evidence" value="ECO:0007669"/>
    <property type="project" value="UniProtKB-UniRule"/>
</dbReference>
<dbReference type="FunFam" id="3.20.20.140:FF:000022">
    <property type="entry name" value="Guanine deaminase"/>
    <property type="match status" value="1"/>
</dbReference>
<protein>
    <recommendedName>
        <fullName evidence="3 7">Guanine deaminase</fullName>
        <shortName evidence="8">Guanase</shortName>
        <ecNumber evidence="3 7">3.5.4.3</ecNumber>
    </recommendedName>
    <alternativeName>
        <fullName evidence="8">Guanine aminohydrolase</fullName>
    </alternativeName>
</protein>
<dbReference type="NCBIfam" id="TIGR02967">
    <property type="entry name" value="guan_deamin"/>
    <property type="match status" value="1"/>
</dbReference>
<comment type="catalytic activity">
    <reaction evidence="8">
        <text>guanine + H2O + H(+) = xanthine + NH4(+)</text>
        <dbReference type="Rhea" id="RHEA:14665"/>
        <dbReference type="ChEBI" id="CHEBI:15377"/>
        <dbReference type="ChEBI" id="CHEBI:15378"/>
        <dbReference type="ChEBI" id="CHEBI:16235"/>
        <dbReference type="ChEBI" id="CHEBI:17712"/>
        <dbReference type="ChEBI" id="CHEBI:28938"/>
        <dbReference type="EC" id="3.5.4.3"/>
    </reaction>
</comment>
<sequence length="429" mass="45934">MSRLLLGQTLAFTADPFAGPPDDAVRHERHGGVLVDDGRIAAVGAADALRAAHPDANVTDYGEALILPGFVDAHAHYPQTAIIASWGKRLIDWLETYTFPEESRFHDAAYAAQMAETYLDLVTAHGTTTVCTFCTIHPESVTAIFAAAERRGMRLVAGKTAMDRNAPEFLRDTAQSAYDDSKALLQRWHGRGRLSYAVTPRFSPTSTPEQLAAMGALWAEHPGCPMQTHLSEQRDEVAWVADLFPQARDYLDTYEAAGLVGPGALFGHAIHLTPRETARIAETGGALVHCPTSNTFIGSGLFDTARRAAEGHRIGLATDTGGGSSFSMLRTMAAAYEIGQLTGTALHPAQLLWLATAGSARALRLDDRIGTLAPGMEADLCILDLASTPAIEQAAARADSVWEQVFPTIMMGDDRAVAATWIDGAPTAR</sequence>
<proteinExistence type="inferred from homology"/>
<dbReference type="Proteomes" id="UP000198885">
    <property type="component" value="Unassembled WGS sequence"/>
</dbReference>
<dbReference type="Gene3D" id="2.30.40.10">
    <property type="entry name" value="Urease, subunit C, domain 1"/>
    <property type="match status" value="1"/>
</dbReference>
<dbReference type="InterPro" id="IPR006680">
    <property type="entry name" value="Amidohydro-rel"/>
</dbReference>
<gene>
    <name evidence="11" type="ORF">SAMN04490244_108121</name>
</gene>
<dbReference type="InterPro" id="IPR032466">
    <property type="entry name" value="Metal_Hydrolase"/>
</dbReference>
<feature type="domain" description="Aminodeoxyfutalosine deaminase/Imidazolonepropionase-like composite" evidence="10">
    <location>
        <begin position="31"/>
        <end position="56"/>
    </location>
</feature>
<evidence type="ECO:0000256" key="7">
    <source>
        <dbReference type="NCBIfam" id="TIGR02967"/>
    </source>
</evidence>
<dbReference type="PANTHER" id="PTHR11271:SF6">
    <property type="entry name" value="GUANINE DEAMINASE"/>
    <property type="match status" value="1"/>
</dbReference>
<dbReference type="Gene3D" id="3.20.20.140">
    <property type="entry name" value="Metal-dependent hydrolases"/>
    <property type="match status" value="1"/>
</dbReference>
<evidence type="ECO:0000259" key="10">
    <source>
        <dbReference type="Pfam" id="PF22039"/>
    </source>
</evidence>
<dbReference type="InterPro" id="IPR051607">
    <property type="entry name" value="Metallo-dep_hydrolases"/>
</dbReference>
<dbReference type="GO" id="GO:0008270">
    <property type="term" value="F:zinc ion binding"/>
    <property type="evidence" value="ECO:0007669"/>
    <property type="project" value="UniProtKB-UniRule"/>
</dbReference>
<comment type="pathway">
    <text evidence="1 8">Purine metabolism; guanine degradation; xanthine from guanine: step 1/1.</text>
</comment>
<dbReference type="GO" id="GO:0005829">
    <property type="term" value="C:cytosol"/>
    <property type="evidence" value="ECO:0007669"/>
    <property type="project" value="TreeGrafter"/>
</dbReference>
<name>A0A1H9VVN7_9RHOB</name>
<evidence type="ECO:0000259" key="9">
    <source>
        <dbReference type="Pfam" id="PF01979"/>
    </source>
</evidence>
<dbReference type="CDD" id="cd01303">
    <property type="entry name" value="GDEase"/>
    <property type="match status" value="1"/>
</dbReference>
<keyword evidence="4 8" id="KW-0479">Metal-binding</keyword>
<dbReference type="STRING" id="641238.SAMN04490244_108121"/>
<evidence type="ECO:0000256" key="1">
    <source>
        <dbReference type="ARBA" id="ARBA00004984"/>
    </source>
</evidence>
<dbReference type="Pfam" id="PF22039">
    <property type="entry name" value="HUTI_composite_bact"/>
    <property type="match status" value="1"/>
</dbReference>
<feature type="domain" description="Amidohydrolase-related" evidence="9">
    <location>
        <begin position="66"/>
        <end position="424"/>
    </location>
</feature>
<dbReference type="AlphaFoldDB" id="A0A1H9VVN7"/>
<comment type="cofactor">
    <cofactor evidence="8">
        <name>Zn(2+)</name>
        <dbReference type="ChEBI" id="CHEBI:29105"/>
    </cofactor>
    <text evidence="8">Binds 1 zinc ion per subunit.</text>
</comment>
<evidence type="ECO:0000256" key="2">
    <source>
        <dbReference type="ARBA" id="ARBA00006745"/>
    </source>
</evidence>
<evidence type="ECO:0000256" key="8">
    <source>
        <dbReference type="RuleBase" id="RU366009"/>
    </source>
</evidence>
<keyword evidence="12" id="KW-1185">Reference proteome</keyword>
<evidence type="ECO:0000256" key="3">
    <source>
        <dbReference type="ARBA" id="ARBA00012781"/>
    </source>
</evidence>
<evidence type="ECO:0000313" key="12">
    <source>
        <dbReference type="Proteomes" id="UP000198885"/>
    </source>
</evidence>
<dbReference type="InterPro" id="IPR011059">
    <property type="entry name" value="Metal-dep_hydrolase_composite"/>
</dbReference>
<comment type="similarity">
    <text evidence="2 8">Belongs to the metallo-dependent hydrolases superfamily. ATZ/TRZ family.</text>
</comment>
<dbReference type="RefSeq" id="WP_092694756.1">
    <property type="nucleotide sequence ID" value="NZ_FOGU01000008.1"/>
</dbReference>
<organism evidence="11 12">
    <name type="scientific">Tranquillimonas rosea</name>
    <dbReference type="NCBI Taxonomy" id="641238"/>
    <lineage>
        <taxon>Bacteria</taxon>
        <taxon>Pseudomonadati</taxon>
        <taxon>Pseudomonadota</taxon>
        <taxon>Alphaproteobacteria</taxon>
        <taxon>Rhodobacterales</taxon>
        <taxon>Roseobacteraceae</taxon>
        <taxon>Tranquillimonas</taxon>
    </lineage>
</organism>
<dbReference type="NCBIfam" id="NF006679">
    <property type="entry name" value="PRK09228.1"/>
    <property type="match status" value="1"/>
</dbReference>
<dbReference type="EMBL" id="FOGU01000008">
    <property type="protein sequence ID" value="SES25447.1"/>
    <property type="molecule type" value="Genomic_DNA"/>
</dbReference>
<dbReference type="UniPathway" id="UPA00603">
    <property type="reaction ID" value="UER00660"/>
</dbReference>
<dbReference type="InterPro" id="IPR014311">
    <property type="entry name" value="Guanine_deaminase"/>
</dbReference>
<dbReference type="InterPro" id="IPR054418">
    <property type="entry name" value="MQNX/HUTI_composite_N"/>
</dbReference>
<dbReference type="Pfam" id="PF01979">
    <property type="entry name" value="Amidohydro_1"/>
    <property type="match status" value="1"/>
</dbReference>
<evidence type="ECO:0000256" key="6">
    <source>
        <dbReference type="ARBA" id="ARBA00022833"/>
    </source>
</evidence>